<gene>
    <name evidence="1" type="ORF">PHYPA_002798</name>
</gene>
<keyword evidence="3" id="KW-1185">Reference proteome</keyword>
<reference evidence="1 3" key="2">
    <citation type="journal article" date="2018" name="Plant J.">
        <title>The Physcomitrella patens chromosome-scale assembly reveals moss genome structure and evolution.</title>
        <authorList>
            <person name="Lang D."/>
            <person name="Ullrich K.K."/>
            <person name="Murat F."/>
            <person name="Fuchs J."/>
            <person name="Jenkins J."/>
            <person name="Haas F.B."/>
            <person name="Piednoel M."/>
            <person name="Gundlach H."/>
            <person name="Van Bel M."/>
            <person name="Meyberg R."/>
            <person name="Vives C."/>
            <person name="Morata J."/>
            <person name="Symeonidi A."/>
            <person name="Hiss M."/>
            <person name="Muchero W."/>
            <person name="Kamisugi Y."/>
            <person name="Saleh O."/>
            <person name="Blanc G."/>
            <person name="Decker E.L."/>
            <person name="van Gessel N."/>
            <person name="Grimwood J."/>
            <person name="Hayes R.D."/>
            <person name="Graham S.W."/>
            <person name="Gunter L.E."/>
            <person name="McDaniel S.F."/>
            <person name="Hoernstein S.N.W."/>
            <person name="Larsson A."/>
            <person name="Li F.W."/>
            <person name="Perroud P.F."/>
            <person name="Phillips J."/>
            <person name="Ranjan P."/>
            <person name="Rokshar D.S."/>
            <person name="Rothfels C.J."/>
            <person name="Schneider L."/>
            <person name="Shu S."/>
            <person name="Stevenson D.W."/>
            <person name="Thummler F."/>
            <person name="Tillich M."/>
            <person name="Villarreal Aguilar J.C."/>
            <person name="Widiez T."/>
            <person name="Wong G.K."/>
            <person name="Wymore A."/>
            <person name="Zhang Y."/>
            <person name="Zimmer A.D."/>
            <person name="Quatrano R.S."/>
            <person name="Mayer K.F.X."/>
            <person name="Goodstein D."/>
            <person name="Casacuberta J.M."/>
            <person name="Vandepoele K."/>
            <person name="Reski R."/>
            <person name="Cuming A.C."/>
            <person name="Tuskan G.A."/>
            <person name="Maumus F."/>
            <person name="Salse J."/>
            <person name="Schmutz J."/>
            <person name="Rensing S.A."/>
        </authorList>
    </citation>
    <scope>NUCLEOTIDE SEQUENCE [LARGE SCALE GENOMIC DNA]</scope>
    <source>
        <strain evidence="2 3">cv. Gransden 2004</strain>
    </source>
</reference>
<dbReference type="SUPFAM" id="SSF52540">
    <property type="entry name" value="P-loop containing nucleoside triphosphate hydrolases"/>
    <property type="match status" value="1"/>
</dbReference>
<accession>A0A2K1L1W4</accession>
<dbReference type="EnsemblPlants" id="Pp3c2_16870V3.1">
    <property type="protein sequence ID" value="PAC:32936385.CDS.1"/>
    <property type="gene ID" value="Pp3c2_16870"/>
</dbReference>
<name>A0A2K1L1W4_PHYPA</name>
<proteinExistence type="predicted"/>
<dbReference type="Proteomes" id="UP000006727">
    <property type="component" value="Chromosome 2"/>
</dbReference>
<dbReference type="STRING" id="3218.A0A2K1L1W4"/>
<evidence type="ECO:0000313" key="3">
    <source>
        <dbReference type="Proteomes" id="UP000006727"/>
    </source>
</evidence>
<dbReference type="AlphaFoldDB" id="A0A2K1L1W4"/>
<protein>
    <submittedName>
        <fullName evidence="1 2">Uncharacterized protein</fullName>
    </submittedName>
</protein>
<organism evidence="1">
    <name type="scientific">Physcomitrium patens</name>
    <name type="common">Spreading-leaved earth moss</name>
    <name type="synonym">Physcomitrella patens</name>
    <dbReference type="NCBI Taxonomy" id="3218"/>
    <lineage>
        <taxon>Eukaryota</taxon>
        <taxon>Viridiplantae</taxon>
        <taxon>Streptophyta</taxon>
        <taxon>Embryophyta</taxon>
        <taxon>Bryophyta</taxon>
        <taxon>Bryophytina</taxon>
        <taxon>Bryopsida</taxon>
        <taxon>Funariidae</taxon>
        <taxon>Funariales</taxon>
        <taxon>Funariaceae</taxon>
        <taxon>Physcomitrium</taxon>
    </lineage>
</organism>
<reference evidence="1 3" key="1">
    <citation type="journal article" date="2008" name="Science">
        <title>The Physcomitrella genome reveals evolutionary insights into the conquest of land by plants.</title>
        <authorList>
            <person name="Rensing S."/>
            <person name="Lang D."/>
            <person name="Zimmer A."/>
            <person name="Terry A."/>
            <person name="Salamov A."/>
            <person name="Shapiro H."/>
            <person name="Nishiyama T."/>
            <person name="Perroud P.-F."/>
            <person name="Lindquist E."/>
            <person name="Kamisugi Y."/>
            <person name="Tanahashi T."/>
            <person name="Sakakibara K."/>
            <person name="Fujita T."/>
            <person name="Oishi K."/>
            <person name="Shin-I T."/>
            <person name="Kuroki Y."/>
            <person name="Toyoda A."/>
            <person name="Suzuki Y."/>
            <person name="Hashimoto A."/>
            <person name="Yamaguchi K."/>
            <person name="Sugano A."/>
            <person name="Kohara Y."/>
            <person name="Fujiyama A."/>
            <person name="Anterola A."/>
            <person name="Aoki S."/>
            <person name="Ashton N."/>
            <person name="Barbazuk W.B."/>
            <person name="Barker E."/>
            <person name="Bennetzen J."/>
            <person name="Bezanilla M."/>
            <person name="Blankenship R."/>
            <person name="Cho S.H."/>
            <person name="Dutcher S."/>
            <person name="Estelle M."/>
            <person name="Fawcett J.A."/>
            <person name="Gundlach H."/>
            <person name="Hanada K."/>
            <person name="Heyl A."/>
            <person name="Hicks K.A."/>
            <person name="Hugh J."/>
            <person name="Lohr M."/>
            <person name="Mayer K."/>
            <person name="Melkozernov A."/>
            <person name="Murata T."/>
            <person name="Nelson D."/>
            <person name="Pils B."/>
            <person name="Prigge M."/>
            <person name="Reiss B."/>
            <person name="Renner T."/>
            <person name="Rombauts S."/>
            <person name="Rushton P."/>
            <person name="Sanderfoot A."/>
            <person name="Schween G."/>
            <person name="Shiu S.-H."/>
            <person name="Stueber K."/>
            <person name="Theodoulou F.L."/>
            <person name="Tu H."/>
            <person name="Van de Peer Y."/>
            <person name="Verrier P.J."/>
            <person name="Waters E."/>
            <person name="Wood A."/>
            <person name="Yang L."/>
            <person name="Cove D."/>
            <person name="Cuming A."/>
            <person name="Hasebe M."/>
            <person name="Lucas S."/>
            <person name="Mishler D.B."/>
            <person name="Reski R."/>
            <person name="Grigoriev I."/>
            <person name="Quatrano R.S."/>
            <person name="Boore J.L."/>
        </authorList>
    </citation>
    <scope>NUCLEOTIDE SEQUENCE [LARGE SCALE GENOMIC DNA]</scope>
    <source>
        <strain evidence="2 3">cv. Gransden 2004</strain>
    </source>
</reference>
<dbReference type="PaxDb" id="3218-PP1S358_30V6.1"/>
<dbReference type="Gene3D" id="3.40.50.300">
    <property type="entry name" value="P-loop containing nucleotide triphosphate hydrolases"/>
    <property type="match status" value="1"/>
</dbReference>
<dbReference type="InterPro" id="IPR027417">
    <property type="entry name" value="P-loop_NTPase"/>
</dbReference>
<dbReference type="InParanoid" id="A0A2K1L1W4"/>
<evidence type="ECO:0000313" key="2">
    <source>
        <dbReference type="EnsemblPlants" id="PAC:32936385.CDS.1"/>
    </source>
</evidence>
<sequence>MSILYYKKASKSLKDFHSKKDGYDYLINLIKLLEHMDFLLEVTKALHIINRVLIVVDCKERVCIQMKIIQAIQWSNGLGTLMQRWLNGISATLVVF</sequence>
<reference evidence="2" key="3">
    <citation type="submission" date="2020-12" db="UniProtKB">
        <authorList>
            <consortium name="EnsemblPlants"/>
        </authorList>
    </citation>
    <scope>IDENTIFICATION</scope>
</reference>
<dbReference type="EMBL" id="ABEU02000002">
    <property type="protein sequence ID" value="PNR60006.1"/>
    <property type="molecule type" value="Genomic_DNA"/>
</dbReference>
<evidence type="ECO:0000313" key="1">
    <source>
        <dbReference type="EMBL" id="PNR60006.1"/>
    </source>
</evidence>
<dbReference type="Gramene" id="Pp3c2_16870V3.1">
    <property type="protein sequence ID" value="PAC:32936385.CDS.1"/>
    <property type="gene ID" value="Pp3c2_16870"/>
</dbReference>